<dbReference type="Pfam" id="PF12937">
    <property type="entry name" value="F-box-like"/>
    <property type="match status" value="1"/>
</dbReference>
<dbReference type="InterPro" id="IPR001810">
    <property type="entry name" value="F-box_dom"/>
</dbReference>
<dbReference type="InterPro" id="IPR036047">
    <property type="entry name" value="F-box-like_dom_sf"/>
</dbReference>
<dbReference type="HOGENOM" id="CLU_028894_3_0_1"/>
<evidence type="ECO:0000313" key="2">
    <source>
        <dbReference type="EMBL" id="KIK55312.1"/>
    </source>
</evidence>
<dbReference type="AlphaFoldDB" id="A0A0D0CBA0"/>
<keyword evidence="3" id="KW-1185">Reference proteome</keyword>
<protein>
    <recommendedName>
        <fullName evidence="1">F-box domain-containing protein</fullName>
    </recommendedName>
</protein>
<proteinExistence type="predicted"/>
<sequence>MAVELPFEIWWKIFQYLPSDECVIRLRTVNRLFLEIARILLYRKLSINKYEKRTKNLLKGISSLSLGHHIRSLCIQPWAVSSASHHRGPVGRFLSTSDRVRSFVDSDYPERKAKNLFKKRIHKQTRLVARTVRKLEHVQEYTVAWETKKSSQAPAELFTVFLALLNISSFSRTLKILTLRVPTDRLVCLVPVRLPALEELNIHLVTESLSETFINDCLEKVIVFINNHLETLETLSFFSTDLSRNLNLSKFFRSLSTLHFLHLHSFALSLPYDSSHLPDETSSLTDFLRNSETVHQLKFSVYPCSSSRPSDILSEYQIQRVLTTQELVNALVSLNTLELSVQLVLGDLKPLLAFISSVARRLKSLTLTGELSPPTEIERVLSAVAPAPTRPSTSLRHLSICLEYLSPTMLNLLASRLPFLKSLKLTFNHLRSSSHPNENSSQDRRSRDHTAMFRTQLLYDSSQGRYAQWNLSLLEKCLPSLVDFRFLEWDVLLSQP</sequence>
<evidence type="ECO:0000259" key="1">
    <source>
        <dbReference type="PROSITE" id="PS50181"/>
    </source>
</evidence>
<dbReference type="OrthoDB" id="2997904at2759"/>
<dbReference type="EMBL" id="KN834807">
    <property type="protein sequence ID" value="KIK55312.1"/>
    <property type="molecule type" value="Genomic_DNA"/>
</dbReference>
<reference evidence="2 3" key="1">
    <citation type="submission" date="2014-04" db="EMBL/GenBank/DDBJ databases">
        <title>Evolutionary Origins and Diversification of the Mycorrhizal Mutualists.</title>
        <authorList>
            <consortium name="DOE Joint Genome Institute"/>
            <consortium name="Mycorrhizal Genomics Consortium"/>
            <person name="Kohler A."/>
            <person name="Kuo A."/>
            <person name="Nagy L.G."/>
            <person name="Floudas D."/>
            <person name="Copeland A."/>
            <person name="Barry K.W."/>
            <person name="Cichocki N."/>
            <person name="Veneault-Fourrey C."/>
            <person name="LaButti K."/>
            <person name="Lindquist E.A."/>
            <person name="Lipzen A."/>
            <person name="Lundell T."/>
            <person name="Morin E."/>
            <person name="Murat C."/>
            <person name="Riley R."/>
            <person name="Ohm R."/>
            <person name="Sun H."/>
            <person name="Tunlid A."/>
            <person name="Henrissat B."/>
            <person name="Grigoriev I.V."/>
            <person name="Hibbett D.S."/>
            <person name="Martin F."/>
        </authorList>
    </citation>
    <scope>NUCLEOTIDE SEQUENCE [LARGE SCALE GENOMIC DNA]</scope>
    <source>
        <strain evidence="2 3">FD-317 M1</strain>
    </source>
</reference>
<organism evidence="2 3">
    <name type="scientific">Collybiopsis luxurians FD-317 M1</name>
    <dbReference type="NCBI Taxonomy" id="944289"/>
    <lineage>
        <taxon>Eukaryota</taxon>
        <taxon>Fungi</taxon>
        <taxon>Dikarya</taxon>
        <taxon>Basidiomycota</taxon>
        <taxon>Agaricomycotina</taxon>
        <taxon>Agaricomycetes</taxon>
        <taxon>Agaricomycetidae</taxon>
        <taxon>Agaricales</taxon>
        <taxon>Marasmiineae</taxon>
        <taxon>Omphalotaceae</taxon>
        <taxon>Collybiopsis</taxon>
        <taxon>Collybiopsis luxurians</taxon>
    </lineage>
</organism>
<gene>
    <name evidence="2" type="ORF">GYMLUDRAFT_841546</name>
</gene>
<feature type="domain" description="F-box" evidence="1">
    <location>
        <begin position="1"/>
        <end position="45"/>
    </location>
</feature>
<dbReference type="SUPFAM" id="SSF81383">
    <property type="entry name" value="F-box domain"/>
    <property type="match status" value="1"/>
</dbReference>
<evidence type="ECO:0000313" key="3">
    <source>
        <dbReference type="Proteomes" id="UP000053593"/>
    </source>
</evidence>
<accession>A0A0D0CBA0</accession>
<dbReference type="PROSITE" id="PS50181">
    <property type="entry name" value="FBOX"/>
    <property type="match status" value="1"/>
</dbReference>
<dbReference type="Proteomes" id="UP000053593">
    <property type="component" value="Unassembled WGS sequence"/>
</dbReference>
<name>A0A0D0CBA0_9AGAR</name>